<protein>
    <submittedName>
        <fullName evidence="3">Uncharacterized protein</fullName>
    </submittedName>
</protein>
<comment type="caution">
    <text evidence="3">The sequence shown here is derived from an EMBL/GenBank/DDBJ whole genome shotgun (WGS) entry which is preliminary data.</text>
</comment>
<keyword evidence="2" id="KW-0812">Transmembrane</keyword>
<feature type="region of interest" description="Disordered" evidence="1">
    <location>
        <begin position="72"/>
        <end position="122"/>
    </location>
</feature>
<feature type="transmembrane region" description="Helical" evidence="2">
    <location>
        <begin position="129"/>
        <end position="151"/>
    </location>
</feature>
<proteinExistence type="predicted"/>
<keyword evidence="2" id="KW-0472">Membrane</keyword>
<feature type="compositionally biased region" description="Polar residues" evidence="1">
    <location>
        <begin position="110"/>
        <end position="122"/>
    </location>
</feature>
<name>A0A1V8PQ92_9BIFI</name>
<dbReference type="EMBL" id="NAQA01000003">
    <property type="protein sequence ID" value="OQM50804.1"/>
    <property type="molecule type" value="Genomic_DNA"/>
</dbReference>
<evidence type="ECO:0000256" key="1">
    <source>
        <dbReference type="SAM" id="MobiDB-lite"/>
    </source>
</evidence>
<accession>A0A1V8PQ92</accession>
<feature type="region of interest" description="Disordered" evidence="1">
    <location>
        <begin position="152"/>
        <end position="194"/>
    </location>
</feature>
<dbReference type="RefSeq" id="WP_080788448.1">
    <property type="nucleotide sequence ID" value="NZ_NAQA01000003.1"/>
</dbReference>
<evidence type="ECO:0000313" key="4">
    <source>
        <dbReference type="Proteomes" id="UP000192666"/>
    </source>
</evidence>
<sequence length="370" mass="39487">MDLNKKIEQLRRQAEQSDLLKTASASAKKVADEAKKQAVRAVESDTFKDAAGKARSVAGQLGTRLVQLSESANEKVADQKTHHTLPVSDVSSRSKNNSEHAQKSPKPAKTPQTSHKSAMAQSKSRQQKIGFAILIGLAVVALIIALAGSLLTSDDSSSNSATPTTNTSTSIDSSTDNKVTPPKAEVEPELPAVDTTELKGSLAKTVADKLLPKGYEVKAVEEETGLDVTANINNEDRWVLDATQDGKTITLTVKQLPKTLTQDDQELAALLAVRDPLDPSVEQFAQNHAGDYIEFDGNVAAASPDGTTLVHAGNYDPNSAVGPEFQFTRVPLADSGPLSVGMNVHIKAEVGYFDSTQGLFKLEYDSITPR</sequence>
<feature type="compositionally biased region" description="Basic and acidic residues" evidence="1">
    <location>
        <begin position="1"/>
        <end position="15"/>
    </location>
</feature>
<dbReference type="InterPro" id="IPR032290">
    <property type="entry name" value="DUF4839"/>
</dbReference>
<gene>
    <name evidence="3" type="ORF">B5782_0751</name>
</gene>
<feature type="compositionally biased region" description="Basic and acidic residues" evidence="1">
    <location>
        <begin position="72"/>
        <end position="81"/>
    </location>
</feature>
<dbReference type="Pfam" id="PF16127">
    <property type="entry name" value="DUF4839"/>
    <property type="match status" value="1"/>
</dbReference>
<dbReference type="Proteomes" id="UP000192666">
    <property type="component" value="Unassembled WGS sequence"/>
</dbReference>
<reference evidence="3 4" key="1">
    <citation type="submission" date="2017-03" db="EMBL/GenBank/DDBJ databases">
        <title>Maternal inheritance of bifidobacteria.</title>
        <authorList>
            <person name="Lugli G.A."/>
            <person name="Duranti S."/>
            <person name="Milani C."/>
            <person name="Mancabelli L."/>
        </authorList>
    </citation>
    <scope>NUCLEOTIDE SEQUENCE [LARGE SCALE GENOMIC DNA]</scope>
    <source>
        <strain evidence="3 4">1899B</strain>
    </source>
</reference>
<feature type="region of interest" description="Disordered" evidence="1">
    <location>
        <begin position="1"/>
        <end position="23"/>
    </location>
</feature>
<evidence type="ECO:0000256" key="2">
    <source>
        <dbReference type="SAM" id="Phobius"/>
    </source>
</evidence>
<organism evidence="3 4">
    <name type="scientific">Bifidobacterium catenulatum</name>
    <dbReference type="NCBI Taxonomy" id="1686"/>
    <lineage>
        <taxon>Bacteria</taxon>
        <taxon>Bacillati</taxon>
        <taxon>Actinomycetota</taxon>
        <taxon>Actinomycetes</taxon>
        <taxon>Bifidobacteriales</taxon>
        <taxon>Bifidobacteriaceae</taxon>
        <taxon>Bifidobacterium</taxon>
    </lineage>
</organism>
<feature type="compositionally biased region" description="Low complexity" evidence="1">
    <location>
        <begin position="152"/>
        <end position="177"/>
    </location>
</feature>
<keyword evidence="2" id="KW-1133">Transmembrane helix</keyword>
<dbReference type="AlphaFoldDB" id="A0A1V8PQ92"/>
<evidence type="ECO:0000313" key="3">
    <source>
        <dbReference type="EMBL" id="OQM50804.1"/>
    </source>
</evidence>